<comment type="caution">
    <text evidence="2">The sequence shown here is derived from an EMBL/GenBank/DDBJ whole genome shotgun (WGS) entry which is preliminary data.</text>
</comment>
<accession>A0AAN7F346</accession>
<proteinExistence type="predicted"/>
<gene>
    <name evidence="2" type="ORF">RGQ29_022224</name>
</gene>
<dbReference type="PANTHER" id="PTHR33052">
    <property type="entry name" value="DUF4228 DOMAIN PROTEIN-RELATED"/>
    <property type="match status" value="1"/>
</dbReference>
<evidence type="ECO:0000256" key="1">
    <source>
        <dbReference type="SAM" id="MobiDB-lite"/>
    </source>
</evidence>
<organism evidence="2 3">
    <name type="scientific">Quercus rubra</name>
    <name type="common">Northern red oak</name>
    <name type="synonym">Quercus borealis</name>
    <dbReference type="NCBI Taxonomy" id="3512"/>
    <lineage>
        <taxon>Eukaryota</taxon>
        <taxon>Viridiplantae</taxon>
        <taxon>Streptophyta</taxon>
        <taxon>Embryophyta</taxon>
        <taxon>Tracheophyta</taxon>
        <taxon>Spermatophyta</taxon>
        <taxon>Magnoliopsida</taxon>
        <taxon>eudicotyledons</taxon>
        <taxon>Gunneridae</taxon>
        <taxon>Pentapetalae</taxon>
        <taxon>rosids</taxon>
        <taxon>fabids</taxon>
        <taxon>Fagales</taxon>
        <taxon>Fagaceae</taxon>
        <taxon>Quercus</taxon>
    </lineage>
</organism>
<name>A0AAN7F346_QUERU</name>
<dbReference type="AlphaFoldDB" id="A0AAN7F346"/>
<dbReference type="EMBL" id="JAXUIC010000006">
    <property type="protein sequence ID" value="KAK4584414.1"/>
    <property type="molecule type" value="Genomic_DNA"/>
</dbReference>
<dbReference type="Pfam" id="PF14009">
    <property type="entry name" value="PADRE"/>
    <property type="match status" value="1"/>
</dbReference>
<feature type="region of interest" description="Disordered" evidence="1">
    <location>
        <begin position="1"/>
        <end position="43"/>
    </location>
</feature>
<dbReference type="InterPro" id="IPR025322">
    <property type="entry name" value="PADRE_dom"/>
</dbReference>
<keyword evidence="3" id="KW-1185">Reference proteome</keyword>
<protein>
    <submittedName>
        <fullName evidence="2">Uncharacterized protein</fullName>
    </submittedName>
</protein>
<reference evidence="2 3" key="1">
    <citation type="journal article" date="2023" name="G3 (Bethesda)">
        <title>A haplotype-resolved chromosome-scale genome for Quercus rubra L. provides insights into the genetics of adaptive traits for red oak species.</title>
        <authorList>
            <person name="Kapoor B."/>
            <person name="Jenkins J."/>
            <person name="Schmutz J."/>
            <person name="Zhebentyayeva T."/>
            <person name="Kuelheim C."/>
            <person name="Coggeshall M."/>
            <person name="Heim C."/>
            <person name="Lasky J.R."/>
            <person name="Leites L."/>
            <person name="Islam-Faridi N."/>
            <person name="Romero-Severson J."/>
            <person name="DeLeo V.L."/>
            <person name="Lucas S.M."/>
            <person name="Lazic D."/>
            <person name="Gailing O."/>
            <person name="Carlson J."/>
            <person name="Staton M."/>
        </authorList>
    </citation>
    <scope>NUCLEOTIDE SEQUENCE [LARGE SCALE GENOMIC DNA]</scope>
    <source>
        <strain evidence="2">Pseudo-F2</strain>
    </source>
</reference>
<sequence>MGGCVSSPKKKTSKGSMGGQGKQVQADCNKQEDELSSTKTKTNKTTKVIHMDIDGWVQELKQPTQAKAITSQNPNCFLCSSESLSIGTCAPHVPDDEDLQPGHIYFLMPLSRAHQPLSLPDLCTFAIKASSALRANGVDL</sequence>
<evidence type="ECO:0000313" key="3">
    <source>
        <dbReference type="Proteomes" id="UP001324115"/>
    </source>
</evidence>
<dbReference type="Proteomes" id="UP001324115">
    <property type="component" value="Unassembled WGS sequence"/>
</dbReference>
<evidence type="ECO:0000313" key="2">
    <source>
        <dbReference type="EMBL" id="KAK4584414.1"/>
    </source>
</evidence>